<dbReference type="Proteomes" id="UP000009169">
    <property type="component" value="Unassembled WGS sequence"/>
</dbReference>
<name>F2PYS8_TRIEC</name>
<dbReference type="SUPFAM" id="SSF53901">
    <property type="entry name" value="Thiolase-like"/>
    <property type="match status" value="1"/>
</dbReference>
<organism evidence="6 7">
    <name type="scientific">Trichophyton equinum (strain ATCC MYA-4606 / CBS 127.97)</name>
    <name type="common">Horse ringworm fungus</name>
    <dbReference type="NCBI Taxonomy" id="559882"/>
    <lineage>
        <taxon>Eukaryota</taxon>
        <taxon>Fungi</taxon>
        <taxon>Dikarya</taxon>
        <taxon>Ascomycota</taxon>
        <taxon>Pezizomycotina</taxon>
        <taxon>Eurotiomycetes</taxon>
        <taxon>Eurotiomycetidae</taxon>
        <taxon>Onygenales</taxon>
        <taxon>Arthrodermataceae</taxon>
        <taxon>Trichophyton</taxon>
    </lineage>
</organism>
<evidence type="ECO:0000259" key="5">
    <source>
        <dbReference type="Pfam" id="PF22691"/>
    </source>
</evidence>
<dbReference type="eggNOG" id="ENOG502QTZI">
    <property type="taxonomic scope" value="Eukaryota"/>
</dbReference>
<evidence type="ECO:0000256" key="1">
    <source>
        <dbReference type="ARBA" id="ARBA00010982"/>
    </source>
</evidence>
<feature type="domain" description="Thiolase-like protein type 1 additional C-terminal" evidence="4">
    <location>
        <begin position="441"/>
        <end position="523"/>
    </location>
</feature>
<dbReference type="InterPro" id="IPR040771">
    <property type="entry name" value="TLP1_add_C"/>
</dbReference>
<accession>F2PYS8</accession>
<evidence type="ECO:0000313" key="7">
    <source>
        <dbReference type="Proteomes" id="UP000009169"/>
    </source>
</evidence>
<sequence length="540" mass="58668">MIGESLIPVVVGVGDIKNESRRFEDAVEPAYLMIDAIYKAISDTGLSPDTSKKLQSSIDSVDVVATWTWPYSDLPTLLSNKLNIQPRHKLYSHHAGNAPAKLFDEAARRLSQGKSQIAVVTGGEALASLNAFARAGESPPSNWTKPARNVSEVFQPKGSGKEENVGTIHSVGLPLHVYPLYENGLRAYRKQSLRENMKESAKLYAEFSKVAEKNPLSWNFGKPAETEQSLSTITGKNRMICYPYPLLMNAFNTVNLAAACILTTTQTARQLGISEDKWVYPLGGAGTQDSNNFWERPNFYSSPSISRSLDAALSSSGLSKDQVHLFDFYSCFPIVPKLAAIHLGFPSDGSKPLTLLGGLTSFGGAGNNYSMHVSDRAQTIKPETYMGVQAITEMVRQLRKYTGTSRHGLILANGGVLSYQHAICLSSGPRKDGLSYPVKNPLPELVTDVVIPGIDVQAEGEAVIETYTVEFNRDGNPMFAYIIGLLKATGRRFVANHADDATLIELSDPGKEPIGRSGYVTTDVTGGGKNIFSLKLPTKL</sequence>
<proteinExistence type="inferred from homology"/>
<dbReference type="GO" id="GO:0016746">
    <property type="term" value="F:acyltransferase activity"/>
    <property type="evidence" value="ECO:0007669"/>
    <property type="project" value="UniProtKB-KW"/>
</dbReference>
<dbReference type="VEuPathDB" id="FungiDB:TEQG_06035"/>
<dbReference type="EMBL" id="DS995755">
    <property type="protein sequence ID" value="EGE07046.1"/>
    <property type="molecule type" value="Genomic_DNA"/>
</dbReference>
<dbReference type="OrthoDB" id="435240at2759"/>
<comment type="similarity">
    <text evidence="1">Belongs to the thiolase-like superfamily. Thiolase family.</text>
</comment>
<keyword evidence="3" id="KW-0012">Acyltransferase</keyword>
<evidence type="ECO:0000256" key="3">
    <source>
        <dbReference type="ARBA" id="ARBA00023315"/>
    </source>
</evidence>
<dbReference type="Pfam" id="PF22691">
    <property type="entry name" value="Thiolase_C_1"/>
    <property type="match status" value="1"/>
</dbReference>
<reference evidence="7" key="1">
    <citation type="journal article" date="2012" name="MBio">
        <title>Comparative genome analysis of Trichophyton rubrum and related dermatophytes reveals candidate genes involved in infection.</title>
        <authorList>
            <person name="Martinez D.A."/>
            <person name="Oliver B.G."/>
            <person name="Graeser Y."/>
            <person name="Goldberg J.M."/>
            <person name="Li W."/>
            <person name="Martinez-Rossi N.M."/>
            <person name="Monod M."/>
            <person name="Shelest E."/>
            <person name="Barton R.C."/>
            <person name="Birch E."/>
            <person name="Brakhage A.A."/>
            <person name="Chen Z."/>
            <person name="Gurr S.J."/>
            <person name="Heiman D."/>
            <person name="Heitman J."/>
            <person name="Kosti I."/>
            <person name="Rossi A."/>
            <person name="Saif S."/>
            <person name="Samalova M."/>
            <person name="Saunders C.W."/>
            <person name="Shea T."/>
            <person name="Summerbell R.C."/>
            <person name="Xu J."/>
            <person name="Young S."/>
            <person name="Zeng Q."/>
            <person name="Birren B.W."/>
            <person name="Cuomo C.A."/>
            <person name="White T.C."/>
        </authorList>
    </citation>
    <scope>NUCLEOTIDE SEQUENCE [LARGE SCALE GENOMIC DNA]</scope>
    <source>
        <strain evidence="7">ATCC MYA-4606 / CBS 127.97</strain>
    </source>
</reference>
<dbReference type="PANTHER" id="PTHR18919">
    <property type="entry name" value="ACETYL-COA C-ACYLTRANSFERASE"/>
    <property type="match status" value="1"/>
</dbReference>
<evidence type="ECO:0000313" key="6">
    <source>
        <dbReference type="EMBL" id="EGE07046.1"/>
    </source>
</evidence>
<dbReference type="PANTHER" id="PTHR18919:SF139">
    <property type="entry name" value="THIOLASE-LIKE PROTEIN TYPE 1 ADDITIONAL C-TERMINAL DOMAIN-CONTAINING PROTEIN"/>
    <property type="match status" value="1"/>
</dbReference>
<dbReference type="InterPro" id="IPR016039">
    <property type="entry name" value="Thiolase-like"/>
</dbReference>
<dbReference type="HOGENOM" id="CLU_026848_0_0_1"/>
<gene>
    <name evidence="6" type="ORF">TEQG_06035</name>
</gene>
<protein>
    <submittedName>
        <fullName evidence="6">Acetyl-CoA acetyltransferase</fullName>
    </submittedName>
</protein>
<evidence type="ECO:0000256" key="2">
    <source>
        <dbReference type="ARBA" id="ARBA00022679"/>
    </source>
</evidence>
<keyword evidence="2" id="KW-0808">Transferase</keyword>
<keyword evidence="7" id="KW-1185">Reference proteome</keyword>
<evidence type="ECO:0000259" key="4">
    <source>
        <dbReference type="Pfam" id="PF18313"/>
    </source>
</evidence>
<dbReference type="Pfam" id="PF18313">
    <property type="entry name" value="TLP1_add_C"/>
    <property type="match status" value="1"/>
</dbReference>
<dbReference type="AlphaFoldDB" id="F2PYS8"/>
<dbReference type="Gene3D" id="3.40.47.10">
    <property type="match status" value="1"/>
</dbReference>
<feature type="domain" description="Thiolase C-terminal" evidence="5">
    <location>
        <begin position="288"/>
        <end position="426"/>
    </location>
</feature>
<dbReference type="Gene3D" id="2.40.50.840">
    <property type="match status" value="1"/>
</dbReference>
<dbReference type="InterPro" id="IPR055140">
    <property type="entry name" value="Thiolase_C_2"/>
</dbReference>